<sequence length="123" mass="13709">MMPPTKLNFGPKPLCEIVPCNTLTERLLKLEGSLEGAEEDAMLQNVGRHYSDSHQHQLPVSHHLPGRFRSPITLSRPSITLQDGKASIPLKQLTKLEALERSENSLSNESSNISNTYISTEIF</sequence>
<gene>
    <name evidence="1" type="ORF">PGT21_023031</name>
    <name evidence="2" type="ORF">PGTUg99_036457</name>
</gene>
<proteinExistence type="predicted"/>
<evidence type="ECO:0000313" key="1">
    <source>
        <dbReference type="EMBL" id="KAA1097887.1"/>
    </source>
</evidence>
<organism evidence="2 4">
    <name type="scientific">Puccinia graminis f. sp. tritici</name>
    <dbReference type="NCBI Taxonomy" id="56615"/>
    <lineage>
        <taxon>Eukaryota</taxon>
        <taxon>Fungi</taxon>
        <taxon>Dikarya</taxon>
        <taxon>Basidiomycota</taxon>
        <taxon>Pucciniomycotina</taxon>
        <taxon>Pucciniomycetes</taxon>
        <taxon>Pucciniales</taxon>
        <taxon>Pucciniaceae</taxon>
        <taxon>Puccinia</taxon>
    </lineage>
</organism>
<accession>A0A5B0QW70</accession>
<dbReference type="EMBL" id="VDEP01000270">
    <property type="protein sequence ID" value="KAA1117153.1"/>
    <property type="molecule type" value="Genomic_DNA"/>
</dbReference>
<evidence type="ECO:0000313" key="4">
    <source>
        <dbReference type="Proteomes" id="UP000325313"/>
    </source>
</evidence>
<evidence type="ECO:0000313" key="2">
    <source>
        <dbReference type="EMBL" id="KAA1117153.1"/>
    </source>
</evidence>
<evidence type="ECO:0000313" key="3">
    <source>
        <dbReference type="Proteomes" id="UP000324748"/>
    </source>
</evidence>
<dbReference type="Proteomes" id="UP000324748">
    <property type="component" value="Unassembled WGS sequence"/>
</dbReference>
<dbReference type="AlphaFoldDB" id="A0A5B0QW70"/>
<reference evidence="3 4" key="1">
    <citation type="submission" date="2019-05" db="EMBL/GenBank/DDBJ databases">
        <title>Emergence of the Ug99 lineage of the wheat stem rust pathogen through somatic hybridization.</title>
        <authorList>
            <person name="Li F."/>
            <person name="Upadhyaya N.M."/>
            <person name="Sperschneider J."/>
            <person name="Matny O."/>
            <person name="Nguyen-Phuc H."/>
            <person name="Mago R."/>
            <person name="Raley C."/>
            <person name="Miller M.E."/>
            <person name="Silverstein K.A.T."/>
            <person name="Henningsen E."/>
            <person name="Hirsch C.D."/>
            <person name="Visser B."/>
            <person name="Pretorius Z.A."/>
            <person name="Steffenson B.J."/>
            <person name="Schwessinger B."/>
            <person name="Dodds P.N."/>
            <person name="Figueroa M."/>
        </authorList>
    </citation>
    <scope>NUCLEOTIDE SEQUENCE [LARGE SCALE GENOMIC DNA]</scope>
    <source>
        <strain evidence="1">21-0</strain>
        <strain evidence="2 4">Ug99</strain>
    </source>
</reference>
<dbReference type="Proteomes" id="UP000325313">
    <property type="component" value="Unassembled WGS sequence"/>
</dbReference>
<dbReference type="EMBL" id="VSWC01000066">
    <property type="protein sequence ID" value="KAA1097887.1"/>
    <property type="molecule type" value="Genomic_DNA"/>
</dbReference>
<name>A0A5B0QW70_PUCGR</name>
<keyword evidence="3" id="KW-1185">Reference proteome</keyword>
<protein>
    <submittedName>
        <fullName evidence="2">Uncharacterized protein</fullName>
    </submittedName>
</protein>
<comment type="caution">
    <text evidence="2">The sequence shown here is derived from an EMBL/GenBank/DDBJ whole genome shotgun (WGS) entry which is preliminary data.</text>
</comment>